<dbReference type="Pfam" id="PF20684">
    <property type="entry name" value="Fung_rhodopsin"/>
    <property type="match status" value="1"/>
</dbReference>
<accession>A0ABR4MIA6</accession>
<dbReference type="Proteomes" id="UP001610728">
    <property type="component" value="Unassembled WGS sequence"/>
</dbReference>
<keyword evidence="4 6" id="KW-0472">Membrane</keyword>
<feature type="domain" description="Rhodopsin" evidence="7">
    <location>
        <begin position="48"/>
        <end position="295"/>
    </location>
</feature>
<evidence type="ECO:0000313" key="8">
    <source>
        <dbReference type="EMBL" id="KAL2887996.1"/>
    </source>
</evidence>
<dbReference type="PANTHER" id="PTHR33048:SF47">
    <property type="entry name" value="INTEGRAL MEMBRANE PROTEIN-RELATED"/>
    <property type="match status" value="1"/>
</dbReference>
<comment type="similarity">
    <text evidence="5">Belongs to the SAT4 family.</text>
</comment>
<dbReference type="RefSeq" id="XP_070859176.1">
    <property type="nucleotide sequence ID" value="XM_071002786.1"/>
</dbReference>
<feature type="transmembrane region" description="Helical" evidence="6">
    <location>
        <begin position="228"/>
        <end position="251"/>
    </location>
</feature>
<gene>
    <name evidence="8" type="ORF">HOO65_040333</name>
</gene>
<comment type="subcellular location">
    <subcellularLocation>
        <location evidence="1">Membrane</location>
        <topology evidence="1">Multi-pass membrane protein</topology>
    </subcellularLocation>
</comment>
<name>A0ABR4MIA6_9PEZI</name>
<dbReference type="GeneID" id="98118109"/>
<evidence type="ECO:0000256" key="2">
    <source>
        <dbReference type="ARBA" id="ARBA00022692"/>
    </source>
</evidence>
<feature type="transmembrane region" description="Helical" evidence="6">
    <location>
        <begin position="28"/>
        <end position="51"/>
    </location>
</feature>
<feature type="transmembrane region" description="Helical" evidence="6">
    <location>
        <begin position="193"/>
        <end position="216"/>
    </location>
</feature>
<comment type="caution">
    <text evidence="8">The sequence shown here is derived from an EMBL/GenBank/DDBJ whole genome shotgun (WGS) entry which is preliminary data.</text>
</comment>
<evidence type="ECO:0000256" key="3">
    <source>
        <dbReference type="ARBA" id="ARBA00022989"/>
    </source>
</evidence>
<evidence type="ECO:0000259" key="7">
    <source>
        <dbReference type="Pfam" id="PF20684"/>
    </source>
</evidence>
<reference evidence="8 9" key="1">
    <citation type="submission" date="2020-05" db="EMBL/GenBank/DDBJ databases">
        <title>Ceratocystis lukuohia genome.</title>
        <authorList>
            <person name="Harrington T.C."/>
            <person name="Kim K."/>
            <person name="Mayers C.G."/>
        </authorList>
    </citation>
    <scope>NUCLEOTIDE SEQUENCE [LARGE SCALE GENOMIC DNA]</scope>
    <source>
        <strain evidence="8 9">C4212</strain>
    </source>
</reference>
<keyword evidence="2 6" id="KW-0812">Transmembrane</keyword>
<feature type="transmembrane region" description="Helical" evidence="6">
    <location>
        <begin position="63"/>
        <end position="82"/>
    </location>
</feature>
<protein>
    <recommendedName>
        <fullName evidence="7">Rhodopsin domain-containing protein</fullName>
    </recommendedName>
</protein>
<feature type="transmembrane region" description="Helical" evidence="6">
    <location>
        <begin position="114"/>
        <end position="136"/>
    </location>
</feature>
<feature type="transmembrane region" description="Helical" evidence="6">
    <location>
        <begin position="148"/>
        <end position="178"/>
    </location>
</feature>
<evidence type="ECO:0000313" key="9">
    <source>
        <dbReference type="Proteomes" id="UP001610728"/>
    </source>
</evidence>
<evidence type="ECO:0000256" key="1">
    <source>
        <dbReference type="ARBA" id="ARBA00004141"/>
    </source>
</evidence>
<evidence type="ECO:0000256" key="4">
    <source>
        <dbReference type="ARBA" id="ARBA00023136"/>
    </source>
</evidence>
<evidence type="ECO:0000256" key="5">
    <source>
        <dbReference type="ARBA" id="ARBA00038359"/>
    </source>
</evidence>
<sequence>MEPRYLGDYGNTTYPIKDPSTIHSNRAWITHTVVALCFILSTLVVICRIWSRYFILRRMGLDDLLAIVSLLAVIGEGVSMLYEVEYGMGRHLATLDSNQMWKFERPILFTPQTFYVTVVVYTAALLFLKLTFLIQYYRVLAVQHMRIWYISSIIIVTLWGVSQLMVSILICIPIRGYWDSSVRARCIPAYPQVYINATGNVITDVMILLLPMPAIWQLNVPAGQKRALLGIFSLGFLLFSLLSSTVAISIIRFQYLKRSDDVTWTNVVGSSWSLAEITCALVCACLPTLKPVLSKCLPFLRPRVTSRSPLQPGYSARRLIKFSRSSPTDITGTTVYDTSIAMDTMNTTNSMTTTLNQSMEDLHHQPQQTEVGNLELDISANYSEYPWAYIPDQDLGSIGEAQMLRIQHDLGLAPTTKIEVTSPENQGDIPQSGTIRVDTEITVVAE</sequence>
<proteinExistence type="inferred from homology"/>
<dbReference type="PANTHER" id="PTHR33048">
    <property type="entry name" value="PTH11-LIKE INTEGRAL MEMBRANE PROTEIN (AFU_ORTHOLOGUE AFUA_5G11245)"/>
    <property type="match status" value="1"/>
</dbReference>
<dbReference type="InterPro" id="IPR049326">
    <property type="entry name" value="Rhodopsin_dom_fungi"/>
</dbReference>
<keyword evidence="9" id="KW-1185">Reference proteome</keyword>
<dbReference type="EMBL" id="JABSNW010000004">
    <property type="protein sequence ID" value="KAL2887996.1"/>
    <property type="molecule type" value="Genomic_DNA"/>
</dbReference>
<evidence type="ECO:0000256" key="6">
    <source>
        <dbReference type="SAM" id="Phobius"/>
    </source>
</evidence>
<organism evidence="8 9">
    <name type="scientific">Ceratocystis lukuohia</name>
    <dbReference type="NCBI Taxonomy" id="2019550"/>
    <lineage>
        <taxon>Eukaryota</taxon>
        <taxon>Fungi</taxon>
        <taxon>Dikarya</taxon>
        <taxon>Ascomycota</taxon>
        <taxon>Pezizomycotina</taxon>
        <taxon>Sordariomycetes</taxon>
        <taxon>Hypocreomycetidae</taxon>
        <taxon>Microascales</taxon>
        <taxon>Ceratocystidaceae</taxon>
        <taxon>Ceratocystis</taxon>
    </lineage>
</organism>
<keyword evidence="3 6" id="KW-1133">Transmembrane helix</keyword>
<dbReference type="InterPro" id="IPR052337">
    <property type="entry name" value="SAT4-like"/>
</dbReference>